<dbReference type="Proteomes" id="UP000621454">
    <property type="component" value="Unassembled WGS sequence"/>
</dbReference>
<dbReference type="AlphaFoldDB" id="A0A916SW79"/>
<reference evidence="3" key="1">
    <citation type="journal article" date="2014" name="Int. J. Syst. Evol. Microbiol.">
        <title>Complete genome sequence of Corynebacterium casei LMG S-19264T (=DSM 44701T), isolated from a smear-ripened cheese.</title>
        <authorList>
            <consortium name="US DOE Joint Genome Institute (JGI-PGF)"/>
            <person name="Walter F."/>
            <person name="Albersmeier A."/>
            <person name="Kalinowski J."/>
            <person name="Ruckert C."/>
        </authorList>
    </citation>
    <scope>NUCLEOTIDE SEQUENCE</scope>
    <source>
        <strain evidence="3">CGMCC 1.12827</strain>
    </source>
</reference>
<protein>
    <recommendedName>
        <fullName evidence="5">DUF3040 domain-containing protein</fullName>
    </recommendedName>
</protein>
<reference evidence="3" key="2">
    <citation type="submission" date="2020-09" db="EMBL/GenBank/DDBJ databases">
        <authorList>
            <person name="Sun Q."/>
            <person name="Zhou Y."/>
        </authorList>
    </citation>
    <scope>NUCLEOTIDE SEQUENCE</scope>
    <source>
        <strain evidence="3">CGMCC 1.12827</strain>
    </source>
</reference>
<feature type="compositionally biased region" description="Basic and acidic residues" evidence="1">
    <location>
        <begin position="121"/>
        <end position="138"/>
    </location>
</feature>
<feature type="transmembrane region" description="Helical" evidence="2">
    <location>
        <begin position="69"/>
        <end position="91"/>
    </location>
</feature>
<keyword evidence="4" id="KW-1185">Reference proteome</keyword>
<dbReference type="InterPro" id="IPR021401">
    <property type="entry name" value="DUF3040"/>
</dbReference>
<evidence type="ECO:0000256" key="2">
    <source>
        <dbReference type="SAM" id="Phobius"/>
    </source>
</evidence>
<proteinExistence type="predicted"/>
<dbReference type="RefSeq" id="WP_188584919.1">
    <property type="nucleotide sequence ID" value="NZ_BMGC01000002.1"/>
</dbReference>
<sequence>MPLSEHEQRMLEEIENALYAEDPKFASTVRGRRFGGSTARRRIQAAVVFVIGLALLIGGLLVNVRIGDFPILSLVGFVVMFGAGLMALWGLGGPKAGSGHGSGGGSGESTSSAPKRGKGRRFSERMEERFNRRFDQDR</sequence>
<keyword evidence="2" id="KW-0472">Membrane</keyword>
<dbReference type="Pfam" id="PF11239">
    <property type="entry name" value="DUF3040"/>
    <property type="match status" value="1"/>
</dbReference>
<keyword evidence="2" id="KW-0812">Transmembrane</keyword>
<name>A0A916SW79_9ACTN</name>
<evidence type="ECO:0008006" key="5">
    <source>
        <dbReference type="Google" id="ProtNLM"/>
    </source>
</evidence>
<gene>
    <name evidence="3" type="ORF">GCM10011489_04130</name>
</gene>
<accession>A0A916SW79</accession>
<evidence type="ECO:0000256" key="1">
    <source>
        <dbReference type="SAM" id="MobiDB-lite"/>
    </source>
</evidence>
<evidence type="ECO:0000313" key="3">
    <source>
        <dbReference type="EMBL" id="GGB19199.1"/>
    </source>
</evidence>
<keyword evidence="2" id="KW-1133">Transmembrane helix</keyword>
<dbReference type="EMBL" id="BMGC01000002">
    <property type="protein sequence ID" value="GGB19199.1"/>
    <property type="molecule type" value="Genomic_DNA"/>
</dbReference>
<organism evidence="3 4">
    <name type="scientific">Gordonia jinhuaensis</name>
    <dbReference type="NCBI Taxonomy" id="1517702"/>
    <lineage>
        <taxon>Bacteria</taxon>
        <taxon>Bacillati</taxon>
        <taxon>Actinomycetota</taxon>
        <taxon>Actinomycetes</taxon>
        <taxon>Mycobacteriales</taxon>
        <taxon>Gordoniaceae</taxon>
        <taxon>Gordonia</taxon>
    </lineage>
</organism>
<feature type="region of interest" description="Disordered" evidence="1">
    <location>
        <begin position="96"/>
        <end position="138"/>
    </location>
</feature>
<comment type="caution">
    <text evidence="3">The sequence shown here is derived from an EMBL/GenBank/DDBJ whole genome shotgun (WGS) entry which is preliminary data.</text>
</comment>
<feature type="compositionally biased region" description="Gly residues" evidence="1">
    <location>
        <begin position="96"/>
        <end position="107"/>
    </location>
</feature>
<evidence type="ECO:0000313" key="4">
    <source>
        <dbReference type="Proteomes" id="UP000621454"/>
    </source>
</evidence>
<feature type="transmembrane region" description="Helical" evidence="2">
    <location>
        <begin position="43"/>
        <end position="63"/>
    </location>
</feature>